<reference evidence="2 3" key="1">
    <citation type="submission" date="2019-05" db="EMBL/GenBank/DDBJ databases">
        <title>Another draft genome of Portunus trituberculatus and its Hox gene families provides insights of decapod evolution.</title>
        <authorList>
            <person name="Jeong J.-H."/>
            <person name="Song I."/>
            <person name="Kim S."/>
            <person name="Choi T."/>
            <person name="Kim D."/>
            <person name="Ryu S."/>
            <person name="Kim W."/>
        </authorList>
    </citation>
    <scope>NUCLEOTIDE SEQUENCE [LARGE SCALE GENOMIC DNA]</scope>
    <source>
        <tissue evidence="2">Muscle</tissue>
    </source>
</reference>
<name>A0A5B7D530_PORTR</name>
<feature type="compositionally biased region" description="Basic and acidic residues" evidence="1">
    <location>
        <begin position="39"/>
        <end position="49"/>
    </location>
</feature>
<dbReference type="Proteomes" id="UP000324222">
    <property type="component" value="Unassembled WGS sequence"/>
</dbReference>
<evidence type="ECO:0000313" key="2">
    <source>
        <dbReference type="EMBL" id="MPC15233.1"/>
    </source>
</evidence>
<keyword evidence="3" id="KW-1185">Reference proteome</keyword>
<accession>A0A5B7D530</accession>
<organism evidence="2 3">
    <name type="scientific">Portunus trituberculatus</name>
    <name type="common">Swimming crab</name>
    <name type="synonym">Neptunus trituberculatus</name>
    <dbReference type="NCBI Taxonomy" id="210409"/>
    <lineage>
        <taxon>Eukaryota</taxon>
        <taxon>Metazoa</taxon>
        <taxon>Ecdysozoa</taxon>
        <taxon>Arthropoda</taxon>
        <taxon>Crustacea</taxon>
        <taxon>Multicrustacea</taxon>
        <taxon>Malacostraca</taxon>
        <taxon>Eumalacostraca</taxon>
        <taxon>Eucarida</taxon>
        <taxon>Decapoda</taxon>
        <taxon>Pleocyemata</taxon>
        <taxon>Brachyura</taxon>
        <taxon>Eubrachyura</taxon>
        <taxon>Portunoidea</taxon>
        <taxon>Portunidae</taxon>
        <taxon>Portuninae</taxon>
        <taxon>Portunus</taxon>
    </lineage>
</organism>
<sequence>MKNLGRFALVSEAHCTTSGTWRRASSRNIKRNPRRSHPRPADSWRERLSSKSQRRPKKRLFVSRSRMLPQNTSCWGRRKTRNVTLSGAESRSRSPLTTPSPCASFPYSCALQSSKTRKLKTRIQKRFATGYRDH</sequence>
<gene>
    <name evidence="2" type="ORF">E2C01_008018</name>
</gene>
<protein>
    <submittedName>
        <fullName evidence="2">Uncharacterized protein</fullName>
    </submittedName>
</protein>
<proteinExistence type="predicted"/>
<feature type="compositionally biased region" description="Basic residues" evidence="1">
    <location>
        <begin position="24"/>
        <end position="38"/>
    </location>
</feature>
<dbReference type="AlphaFoldDB" id="A0A5B7D530"/>
<feature type="region of interest" description="Disordered" evidence="1">
    <location>
        <begin position="71"/>
        <end position="103"/>
    </location>
</feature>
<evidence type="ECO:0000256" key="1">
    <source>
        <dbReference type="SAM" id="MobiDB-lite"/>
    </source>
</evidence>
<dbReference type="EMBL" id="VSRR010000409">
    <property type="protein sequence ID" value="MPC15233.1"/>
    <property type="molecule type" value="Genomic_DNA"/>
</dbReference>
<evidence type="ECO:0000313" key="3">
    <source>
        <dbReference type="Proteomes" id="UP000324222"/>
    </source>
</evidence>
<feature type="region of interest" description="Disordered" evidence="1">
    <location>
        <begin position="20"/>
        <end position="58"/>
    </location>
</feature>
<comment type="caution">
    <text evidence="2">The sequence shown here is derived from an EMBL/GenBank/DDBJ whole genome shotgun (WGS) entry which is preliminary data.</text>
</comment>